<accession>A0A151AQE4</accession>
<dbReference type="EMBL" id="LTBB01000003">
    <property type="protein sequence ID" value="KYH29627.1"/>
    <property type="molecule type" value="Genomic_DNA"/>
</dbReference>
<feature type="binding site" evidence="7 8">
    <location>
        <position position="26"/>
    </location>
    <ligand>
        <name>S-adenosyl-L-methionine</name>
        <dbReference type="ChEBI" id="CHEBI:59789"/>
    </ligand>
</feature>
<evidence type="ECO:0000256" key="7">
    <source>
        <dbReference type="HAMAP-Rule" id="MF_00607"/>
    </source>
</evidence>
<keyword evidence="6 7" id="KW-0694">RNA-binding</keyword>
<keyword evidence="2 7" id="KW-0698">rRNA processing</keyword>
<dbReference type="InterPro" id="IPR023165">
    <property type="entry name" value="rRNA_Ade_diMease-like_C"/>
</dbReference>
<keyword evidence="1 7" id="KW-0963">Cytoplasm</keyword>
<dbReference type="NCBIfam" id="TIGR00755">
    <property type="entry name" value="ksgA"/>
    <property type="match status" value="1"/>
</dbReference>
<dbReference type="GO" id="GO:0052908">
    <property type="term" value="F:16S rRNA (adenine(1518)-N(6)/adenine(1519)-N(6))-dimethyltransferase activity"/>
    <property type="evidence" value="ECO:0007669"/>
    <property type="project" value="UniProtKB-EC"/>
</dbReference>
<comment type="subcellular location">
    <subcellularLocation>
        <location evidence="7">Cytoplasm</location>
    </subcellularLocation>
</comment>
<dbReference type="CDD" id="cd02440">
    <property type="entry name" value="AdoMet_MTases"/>
    <property type="match status" value="1"/>
</dbReference>
<comment type="caution">
    <text evidence="10">The sequence shown here is derived from an EMBL/GenBank/DDBJ whole genome shotgun (WGS) entry which is preliminary data.</text>
</comment>
<dbReference type="Pfam" id="PF00398">
    <property type="entry name" value="RrnaAD"/>
    <property type="match status" value="1"/>
</dbReference>
<feature type="binding site" evidence="7 8">
    <location>
        <position position="97"/>
    </location>
    <ligand>
        <name>S-adenosyl-L-methionine</name>
        <dbReference type="ChEBI" id="CHEBI:59789"/>
    </ligand>
</feature>
<dbReference type="Gene3D" id="3.40.50.150">
    <property type="entry name" value="Vaccinia Virus protein VP39"/>
    <property type="match status" value="1"/>
</dbReference>
<feature type="binding site" evidence="7 8">
    <location>
        <position position="72"/>
    </location>
    <ligand>
        <name>S-adenosyl-L-methionine</name>
        <dbReference type="ChEBI" id="CHEBI:59789"/>
    </ligand>
</feature>
<evidence type="ECO:0000256" key="8">
    <source>
        <dbReference type="PROSITE-ProRule" id="PRU01026"/>
    </source>
</evidence>
<dbReference type="PATRIC" id="fig|1121305.3.peg.872"/>
<feature type="binding site" evidence="7 8">
    <location>
        <position position="51"/>
    </location>
    <ligand>
        <name>S-adenosyl-L-methionine</name>
        <dbReference type="ChEBI" id="CHEBI:59789"/>
    </ligand>
</feature>
<dbReference type="FunFam" id="1.10.8.100:FF:000001">
    <property type="entry name" value="Ribosomal RNA small subunit methyltransferase A"/>
    <property type="match status" value="1"/>
</dbReference>
<dbReference type="PANTHER" id="PTHR11727:SF7">
    <property type="entry name" value="DIMETHYLADENOSINE TRANSFERASE-RELATED"/>
    <property type="match status" value="1"/>
</dbReference>
<keyword evidence="4 7" id="KW-0808">Transferase</keyword>
<dbReference type="STRING" id="1121305.CLCOL_08580"/>
<dbReference type="Gene3D" id="1.10.8.100">
    <property type="entry name" value="Ribosomal RNA adenine dimethylase-like, domain 2"/>
    <property type="match status" value="1"/>
</dbReference>
<comment type="similarity">
    <text evidence="7">Belongs to the class I-like SAM-binding methyltransferase superfamily. rRNA adenine N(6)-methyltransferase family. RsmA subfamily.</text>
</comment>
<dbReference type="GO" id="GO:0005829">
    <property type="term" value="C:cytosol"/>
    <property type="evidence" value="ECO:0007669"/>
    <property type="project" value="TreeGrafter"/>
</dbReference>
<dbReference type="HAMAP" id="MF_00607">
    <property type="entry name" value="16SrRNA_methyltr_A"/>
    <property type="match status" value="1"/>
</dbReference>
<sequence length="283" mass="32189">MEKLTTRDVVKKYNFKFTKSLGQNFLIDDSVLEDIVKGAEVSHDDFIIEIGPGVGTLTRELLAKAKKVCAIELDSDLIPILKEELKDFDNFELIHKDALKVDFNEIIGEEKSVKVVANLPYYVTTPIIANLLTKGYNFKSLTIMIQKEVAERINAEPGNKDYGSLSVLVQYYCDTKILRKVPPTSFIPQPKVESIVIRLDKLDKPRVEVKDKDLFFKVVRQSFNMRRKTLRNAVKSLGMLSSEEMDKVFEDAGIDSKRRGETLSLQEFANLADSIYEIKISSK</sequence>
<dbReference type="PANTHER" id="PTHR11727">
    <property type="entry name" value="DIMETHYLADENOSINE TRANSFERASE"/>
    <property type="match status" value="1"/>
</dbReference>
<dbReference type="GO" id="GO:0003723">
    <property type="term" value="F:RNA binding"/>
    <property type="evidence" value="ECO:0007669"/>
    <property type="project" value="UniProtKB-UniRule"/>
</dbReference>
<dbReference type="PROSITE" id="PS01131">
    <property type="entry name" value="RRNA_A_DIMETH"/>
    <property type="match status" value="1"/>
</dbReference>
<organism evidence="10 11">
    <name type="scientific">Clostridium colicanis DSM 13634</name>
    <dbReference type="NCBI Taxonomy" id="1121305"/>
    <lineage>
        <taxon>Bacteria</taxon>
        <taxon>Bacillati</taxon>
        <taxon>Bacillota</taxon>
        <taxon>Clostridia</taxon>
        <taxon>Eubacteriales</taxon>
        <taxon>Clostridiaceae</taxon>
        <taxon>Clostridium</taxon>
    </lineage>
</organism>
<dbReference type="PROSITE" id="PS51689">
    <property type="entry name" value="SAM_RNA_A_N6_MT"/>
    <property type="match status" value="1"/>
</dbReference>
<dbReference type="RefSeq" id="WP_061857761.1">
    <property type="nucleotide sequence ID" value="NZ_LTBB01000003.1"/>
</dbReference>
<evidence type="ECO:0000256" key="6">
    <source>
        <dbReference type="ARBA" id="ARBA00022884"/>
    </source>
</evidence>
<feature type="domain" description="Ribosomal RNA adenine methylase transferase N-terminal" evidence="9">
    <location>
        <begin position="31"/>
        <end position="203"/>
    </location>
</feature>
<keyword evidence="3 7" id="KW-0489">Methyltransferase</keyword>
<evidence type="ECO:0000313" key="10">
    <source>
        <dbReference type="EMBL" id="KYH29627.1"/>
    </source>
</evidence>
<evidence type="ECO:0000313" key="11">
    <source>
        <dbReference type="Proteomes" id="UP000075374"/>
    </source>
</evidence>
<evidence type="ECO:0000256" key="1">
    <source>
        <dbReference type="ARBA" id="ARBA00022490"/>
    </source>
</evidence>
<comment type="function">
    <text evidence="7">Specifically dimethylates two adjacent adenosines (A1518 and A1519) in the loop of a conserved hairpin near the 3'-end of 16S rRNA in the 30S particle. May play a critical role in biogenesis of 30S subunits.</text>
</comment>
<dbReference type="Proteomes" id="UP000075374">
    <property type="component" value="Unassembled WGS sequence"/>
</dbReference>
<proteinExistence type="inferred from homology"/>
<name>A0A151AQE4_9CLOT</name>
<keyword evidence="5 7" id="KW-0949">S-adenosyl-L-methionine</keyword>
<dbReference type="SMART" id="SM00650">
    <property type="entry name" value="rADc"/>
    <property type="match status" value="1"/>
</dbReference>
<dbReference type="InterPro" id="IPR011530">
    <property type="entry name" value="rRNA_adenine_dimethylase"/>
</dbReference>
<dbReference type="AlphaFoldDB" id="A0A151AQE4"/>
<dbReference type="SUPFAM" id="SSF53335">
    <property type="entry name" value="S-adenosyl-L-methionine-dependent methyltransferases"/>
    <property type="match status" value="1"/>
</dbReference>
<dbReference type="FunFam" id="3.40.50.150:FF:000023">
    <property type="entry name" value="Ribosomal RNA small subunit methyltransferase A"/>
    <property type="match status" value="1"/>
</dbReference>
<feature type="binding site" evidence="7 8">
    <location>
        <position position="24"/>
    </location>
    <ligand>
        <name>S-adenosyl-L-methionine</name>
        <dbReference type="ChEBI" id="CHEBI:59789"/>
    </ligand>
</feature>
<evidence type="ECO:0000256" key="2">
    <source>
        <dbReference type="ARBA" id="ARBA00022552"/>
    </source>
</evidence>
<comment type="catalytic activity">
    <reaction evidence="7">
        <text>adenosine(1518)/adenosine(1519) in 16S rRNA + 4 S-adenosyl-L-methionine = N(6)-dimethyladenosine(1518)/N(6)-dimethyladenosine(1519) in 16S rRNA + 4 S-adenosyl-L-homocysteine + 4 H(+)</text>
        <dbReference type="Rhea" id="RHEA:19609"/>
        <dbReference type="Rhea" id="RHEA-COMP:10232"/>
        <dbReference type="Rhea" id="RHEA-COMP:10233"/>
        <dbReference type="ChEBI" id="CHEBI:15378"/>
        <dbReference type="ChEBI" id="CHEBI:57856"/>
        <dbReference type="ChEBI" id="CHEBI:59789"/>
        <dbReference type="ChEBI" id="CHEBI:74411"/>
        <dbReference type="ChEBI" id="CHEBI:74493"/>
        <dbReference type="EC" id="2.1.1.182"/>
    </reaction>
</comment>
<dbReference type="InterPro" id="IPR029063">
    <property type="entry name" value="SAM-dependent_MTases_sf"/>
</dbReference>
<keyword evidence="11" id="KW-1185">Reference proteome</keyword>
<reference evidence="10 11" key="1">
    <citation type="submission" date="2016-02" db="EMBL/GenBank/DDBJ databases">
        <title>Genome sequence of Clostridium colicanis DSM 13634.</title>
        <authorList>
            <person name="Poehlein A."/>
            <person name="Daniel R."/>
        </authorList>
    </citation>
    <scope>NUCLEOTIDE SEQUENCE [LARGE SCALE GENOMIC DNA]</scope>
    <source>
        <strain evidence="10 11">DSM 13634</strain>
    </source>
</reference>
<gene>
    <name evidence="7 10" type="primary">rsmA</name>
    <name evidence="7" type="synonym">ksgA</name>
    <name evidence="10" type="ORF">CLCOL_08580</name>
</gene>
<evidence type="ECO:0000259" key="9">
    <source>
        <dbReference type="SMART" id="SM00650"/>
    </source>
</evidence>
<evidence type="ECO:0000256" key="4">
    <source>
        <dbReference type="ARBA" id="ARBA00022679"/>
    </source>
</evidence>
<dbReference type="EC" id="2.1.1.182" evidence="7"/>
<dbReference type="InterPro" id="IPR020596">
    <property type="entry name" value="rRNA_Ade_Mease_Trfase_CS"/>
</dbReference>
<dbReference type="InterPro" id="IPR020598">
    <property type="entry name" value="rRNA_Ade_methylase_Trfase_N"/>
</dbReference>
<protein>
    <recommendedName>
        <fullName evidence="7">Ribosomal RNA small subunit methyltransferase A</fullName>
        <ecNumber evidence="7">2.1.1.182</ecNumber>
    </recommendedName>
    <alternativeName>
        <fullName evidence="7">16S rRNA (adenine(1518)-N(6)/adenine(1519)-N(6))-dimethyltransferase</fullName>
    </alternativeName>
    <alternativeName>
        <fullName evidence="7">16S rRNA dimethyladenosine transferase</fullName>
    </alternativeName>
    <alternativeName>
        <fullName evidence="7">16S rRNA dimethylase</fullName>
    </alternativeName>
    <alternativeName>
        <fullName evidence="7">S-adenosylmethionine-6-N', N'-adenosyl(rRNA) dimethyltransferase</fullName>
    </alternativeName>
</protein>
<evidence type="ECO:0000256" key="5">
    <source>
        <dbReference type="ARBA" id="ARBA00022691"/>
    </source>
</evidence>
<evidence type="ECO:0000256" key="3">
    <source>
        <dbReference type="ARBA" id="ARBA00022603"/>
    </source>
</evidence>
<feature type="binding site" evidence="7 8">
    <location>
        <position position="118"/>
    </location>
    <ligand>
        <name>S-adenosyl-L-methionine</name>
        <dbReference type="ChEBI" id="CHEBI:59789"/>
    </ligand>
</feature>
<dbReference type="InterPro" id="IPR001737">
    <property type="entry name" value="KsgA/Erm"/>
</dbReference>